<evidence type="ECO:0000256" key="1">
    <source>
        <dbReference type="ARBA" id="ARBA00022729"/>
    </source>
</evidence>
<organism evidence="7 8">
    <name type="scientific">Ziziphus jujuba var. spinosa</name>
    <dbReference type="NCBI Taxonomy" id="714518"/>
    <lineage>
        <taxon>Eukaryota</taxon>
        <taxon>Viridiplantae</taxon>
        <taxon>Streptophyta</taxon>
        <taxon>Embryophyta</taxon>
        <taxon>Tracheophyta</taxon>
        <taxon>Spermatophyta</taxon>
        <taxon>Magnoliopsida</taxon>
        <taxon>eudicotyledons</taxon>
        <taxon>Gunneridae</taxon>
        <taxon>Pentapetalae</taxon>
        <taxon>rosids</taxon>
        <taxon>fabids</taxon>
        <taxon>Rosales</taxon>
        <taxon>Rhamnaceae</taxon>
        <taxon>Paliureae</taxon>
        <taxon>Ziziphus</taxon>
    </lineage>
</organism>
<keyword evidence="1" id="KW-0732">Signal</keyword>
<dbReference type="Pfam" id="PF01453">
    <property type="entry name" value="B_lectin"/>
    <property type="match status" value="1"/>
</dbReference>
<keyword evidence="2" id="KW-1015">Disulfide bond</keyword>
<comment type="caution">
    <text evidence="7">The sequence shown here is derived from an EMBL/GenBank/DDBJ whole genome shotgun (WGS) entry which is preliminary data.</text>
</comment>
<dbReference type="Gene3D" id="2.90.10.10">
    <property type="entry name" value="Bulb-type lectin domain"/>
    <property type="match status" value="1"/>
</dbReference>
<dbReference type="Pfam" id="PF08276">
    <property type="entry name" value="PAN_2"/>
    <property type="match status" value="1"/>
</dbReference>
<feature type="domain" description="Apple" evidence="6">
    <location>
        <begin position="274"/>
        <end position="351"/>
    </location>
</feature>
<dbReference type="Pfam" id="PF00954">
    <property type="entry name" value="S_locus_glycop"/>
    <property type="match status" value="1"/>
</dbReference>
<keyword evidence="4" id="KW-0812">Transmembrane</keyword>
<evidence type="ECO:0000259" key="6">
    <source>
        <dbReference type="PROSITE" id="PS50948"/>
    </source>
</evidence>
<evidence type="ECO:0000313" key="8">
    <source>
        <dbReference type="Proteomes" id="UP000813462"/>
    </source>
</evidence>
<evidence type="ECO:0000256" key="3">
    <source>
        <dbReference type="ARBA" id="ARBA00023180"/>
    </source>
</evidence>
<dbReference type="SMART" id="SM00108">
    <property type="entry name" value="B_lectin"/>
    <property type="match status" value="1"/>
</dbReference>
<reference evidence="7" key="1">
    <citation type="journal article" date="2021" name="Front. Plant Sci.">
        <title>Chromosome-Scale Genome Assembly for Chinese Sour Jujube and Insights Into Its Genome Evolution and Domestication Signature.</title>
        <authorList>
            <person name="Shen L.-Y."/>
            <person name="Luo H."/>
            <person name="Wang X.-L."/>
            <person name="Wang X.-M."/>
            <person name="Qiu X.-J."/>
            <person name="Liu H."/>
            <person name="Zhou S.-S."/>
            <person name="Jia K.-H."/>
            <person name="Nie S."/>
            <person name="Bao Y.-T."/>
            <person name="Zhang R.-G."/>
            <person name="Yun Q.-Z."/>
            <person name="Chai Y.-H."/>
            <person name="Lu J.-Y."/>
            <person name="Li Y."/>
            <person name="Zhao S.-W."/>
            <person name="Mao J.-F."/>
            <person name="Jia S.-G."/>
            <person name="Mao Y.-M."/>
        </authorList>
    </citation>
    <scope>NUCLEOTIDE SEQUENCE</scope>
    <source>
        <strain evidence="7">AT0</strain>
        <tissue evidence="7">Leaf</tissue>
    </source>
</reference>
<sequence>MGKVDFLDSPNKVFRLSFINFDDCAMYYLGIQCTIFPEGMTVWVANRDNPLKDIPVLQITPHGDLLLHDNHETAIPLHSRIPAAININTTATLLDTGNFILKGGDNNDEILWQSFHYPSNTLFPGMQLGLFDIKSGKARNVSITSWLSPLVPARGAFRLGIDPNNTNQLVIWRRDSLYWQSGNCNGHNFSFLSNFQDIDKLKFKHISNEDESYYTFTMVSDIYYSLIEMNSYGDVNIYIFQHNKERQQRAVLVSCDKEAKCMSKGCINQNPSKCSNGDYFESRTGALDHWDIMDNRSLGLSDCQQICTKNCSCNAYATFHSDGTGCQFSNNPEPNAEFGEHPDQLYYKRSSSKKKGDKILHPPENPNKNPHWIRIIVQLVILITVASICALCYFQLMKSCFGGGIGFKI</sequence>
<dbReference type="InterPro" id="IPR036426">
    <property type="entry name" value="Bulb-type_lectin_dom_sf"/>
</dbReference>
<dbReference type="PANTHER" id="PTHR32444:SF128">
    <property type="entry name" value="CURCULIN-LIKE (MANNOSE-BINDING) LECTIN FAMILY PROTEIN"/>
    <property type="match status" value="1"/>
</dbReference>
<accession>A0A978W3B7</accession>
<dbReference type="PROSITE" id="PS50927">
    <property type="entry name" value="BULB_LECTIN"/>
    <property type="match status" value="1"/>
</dbReference>
<dbReference type="PANTHER" id="PTHR32444">
    <property type="entry name" value="BULB-TYPE LECTIN DOMAIN-CONTAINING PROTEIN"/>
    <property type="match status" value="1"/>
</dbReference>
<evidence type="ECO:0000256" key="4">
    <source>
        <dbReference type="SAM" id="Phobius"/>
    </source>
</evidence>
<evidence type="ECO:0000313" key="7">
    <source>
        <dbReference type="EMBL" id="KAH7546451.1"/>
    </source>
</evidence>
<name>A0A978W3B7_ZIZJJ</name>
<dbReference type="PROSITE" id="PS50948">
    <property type="entry name" value="PAN"/>
    <property type="match status" value="1"/>
</dbReference>
<feature type="domain" description="Bulb-type lectin" evidence="5">
    <location>
        <begin position="1"/>
        <end position="114"/>
    </location>
</feature>
<dbReference type="GO" id="GO:0048544">
    <property type="term" value="P:recognition of pollen"/>
    <property type="evidence" value="ECO:0007669"/>
    <property type="project" value="InterPro"/>
</dbReference>
<dbReference type="AlphaFoldDB" id="A0A978W3B7"/>
<dbReference type="InterPro" id="IPR003609">
    <property type="entry name" value="Pan_app"/>
</dbReference>
<evidence type="ECO:0000259" key="5">
    <source>
        <dbReference type="PROSITE" id="PS50927"/>
    </source>
</evidence>
<dbReference type="EMBL" id="JAEACU010000001">
    <property type="protein sequence ID" value="KAH7546451.1"/>
    <property type="molecule type" value="Genomic_DNA"/>
</dbReference>
<dbReference type="InterPro" id="IPR000858">
    <property type="entry name" value="S_locus_glycoprot_dom"/>
</dbReference>
<keyword evidence="3" id="KW-0325">Glycoprotein</keyword>
<gene>
    <name evidence="7" type="ORF">FEM48_Zijuj01G0202200</name>
</gene>
<proteinExistence type="predicted"/>
<protein>
    <submittedName>
        <fullName evidence="7">Uncharacterized protein</fullName>
    </submittedName>
</protein>
<keyword evidence="4" id="KW-1133">Transmembrane helix</keyword>
<dbReference type="InterPro" id="IPR001480">
    <property type="entry name" value="Bulb-type_lectin_dom"/>
</dbReference>
<keyword evidence="4" id="KW-0472">Membrane</keyword>
<dbReference type="SUPFAM" id="SSF51110">
    <property type="entry name" value="alpha-D-mannose-specific plant lectins"/>
    <property type="match status" value="1"/>
</dbReference>
<dbReference type="Proteomes" id="UP000813462">
    <property type="component" value="Unassembled WGS sequence"/>
</dbReference>
<feature type="transmembrane region" description="Helical" evidence="4">
    <location>
        <begin position="372"/>
        <end position="394"/>
    </location>
</feature>
<evidence type="ECO:0000256" key="2">
    <source>
        <dbReference type="ARBA" id="ARBA00023157"/>
    </source>
</evidence>